<proteinExistence type="predicted"/>
<dbReference type="STRING" id="93759.A0A1R3KAP5"/>
<keyword evidence="3" id="KW-1185">Reference proteome</keyword>
<keyword evidence="1" id="KW-1133">Transmembrane helix</keyword>
<organism evidence="2 3">
    <name type="scientific">Corchorus olitorius</name>
    <dbReference type="NCBI Taxonomy" id="93759"/>
    <lineage>
        <taxon>Eukaryota</taxon>
        <taxon>Viridiplantae</taxon>
        <taxon>Streptophyta</taxon>
        <taxon>Embryophyta</taxon>
        <taxon>Tracheophyta</taxon>
        <taxon>Spermatophyta</taxon>
        <taxon>Magnoliopsida</taxon>
        <taxon>eudicotyledons</taxon>
        <taxon>Gunneridae</taxon>
        <taxon>Pentapetalae</taxon>
        <taxon>rosids</taxon>
        <taxon>malvids</taxon>
        <taxon>Malvales</taxon>
        <taxon>Malvaceae</taxon>
        <taxon>Grewioideae</taxon>
        <taxon>Apeibeae</taxon>
        <taxon>Corchorus</taxon>
    </lineage>
</organism>
<keyword evidence="1" id="KW-0812">Transmembrane</keyword>
<feature type="transmembrane region" description="Helical" evidence="1">
    <location>
        <begin position="50"/>
        <end position="70"/>
    </location>
</feature>
<sequence>MDQKAIPTPLVPRSPSAAPSFALKLSRSGLPTSVISNPAFFYPKSAVWTFRIWFLGLLSCALLSFLSQLFSYRTEPLITLPVDHFMSSVLPKTQFKIRVWVKKLFLIRNTDAMFPWVLMNSFNTHDDTLKVPNARSSSALSRLSLPLTLSTLSASLVAVERVESCGAS</sequence>
<dbReference type="EMBL" id="AWUE01014291">
    <property type="protein sequence ID" value="OMP04161.1"/>
    <property type="molecule type" value="Genomic_DNA"/>
</dbReference>
<dbReference type="AlphaFoldDB" id="A0A1R3KAP5"/>
<accession>A0A1R3KAP5</accession>
<evidence type="ECO:0000313" key="3">
    <source>
        <dbReference type="Proteomes" id="UP000187203"/>
    </source>
</evidence>
<evidence type="ECO:0000256" key="1">
    <source>
        <dbReference type="SAM" id="Phobius"/>
    </source>
</evidence>
<dbReference type="PANTHER" id="PTHR22601">
    <property type="entry name" value="ISP4 LIKE PROTEIN"/>
    <property type="match status" value="1"/>
</dbReference>
<dbReference type="GO" id="GO:0055085">
    <property type="term" value="P:transmembrane transport"/>
    <property type="evidence" value="ECO:0007669"/>
    <property type="project" value="InterPro"/>
</dbReference>
<keyword evidence="1" id="KW-0472">Membrane</keyword>
<gene>
    <name evidence="2" type="ORF">COLO4_09892</name>
</gene>
<evidence type="ECO:0000313" key="2">
    <source>
        <dbReference type="EMBL" id="OMP04161.1"/>
    </source>
</evidence>
<dbReference type="Proteomes" id="UP000187203">
    <property type="component" value="Unassembled WGS sequence"/>
</dbReference>
<name>A0A1R3KAP5_9ROSI</name>
<protein>
    <submittedName>
        <fullName evidence="2">Oligopeptide transporter 4-like protein</fullName>
    </submittedName>
</protein>
<dbReference type="InterPro" id="IPR004648">
    <property type="entry name" value="Oligpept_transpt"/>
</dbReference>
<comment type="caution">
    <text evidence="2">The sequence shown here is derived from an EMBL/GenBank/DDBJ whole genome shotgun (WGS) entry which is preliminary data.</text>
</comment>
<reference evidence="3" key="1">
    <citation type="submission" date="2013-09" db="EMBL/GenBank/DDBJ databases">
        <title>Corchorus olitorius genome sequencing.</title>
        <authorList>
            <person name="Alam M."/>
            <person name="Haque M.S."/>
            <person name="Islam M.S."/>
            <person name="Emdad E.M."/>
            <person name="Islam M.M."/>
            <person name="Ahmed B."/>
            <person name="Halim A."/>
            <person name="Hossen Q.M.M."/>
            <person name="Hossain M.Z."/>
            <person name="Ahmed R."/>
            <person name="Khan M.M."/>
            <person name="Islam R."/>
            <person name="Rashid M.M."/>
            <person name="Khan S.A."/>
            <person name="Rahman M.S."/>
            <person name="Alam M."/>
            <person name="Yahiya A.S."/>
            <person name="Khan M.S."/>
            <person name="Azam M.S."/>
            <person name="Haque T."/>
            <person name="Lashkar M.Z.H."/>
            <person name="Akhand A.I."/>
            <person name="Morshed G."/>
            <person name="Roy S."/>
            <person name="Uddin K.S."/>
            <person name="Rabeya T."/>
            <person name="Hossain A.S."/>
            <person name="Chowdhury A."/>
            <person name="Snigdha A.R."/>
            <person name="Mortoza M.S."/>
            <person name="Matin S.A."/>
            <person name="Hoque S.M.E."/>
            <person name="Islam M.K."/>
            <person name="Roy D.K."/>
            <person name="Haider R."/>
            <person name="Moosa M.M."/>
            <person name="Elias S.M."/>
            <person name="Hasan A.M."/>
            <person name="Jahan S."/>
            <person name="Shafiuddin M."/>
            <person name="Mahmood N."/>
            <person name="Shommy N.S."/>
        </authorList>
    </citation>
    <scope>NUCLEOTIDE SEQUENCE [LARGE SCALE GENOMIC DNA]</scope>
    <source>
        <strain evidence="3">cv. O-4</strain>
    </source>
</reference>